<feature type="domain" description="Beta-lactamase-related" evidence="1">
    <location>
        <begin position="29"/>
        <end position="357"/>
    </location>
</feature>
<dbReference type="InterPro" id="IPR001466">
    <property type="entry name" value="Beta-lactam-related"/>
</dbReference>
<sequence length="396" mass="41957">MGAFPAGAASAAGRVWRANGATATGLASFDTTMKTFMQARTIPHASLAVVRKGKLVLARGYSWTADTAYTAQPTSLFRLASLSKPVTATAIMKLVQDGKLSLSAKVAPLLGLSTAADARLGDVTVQHLLWHVGGWDSSVTPDPMFADRAVSAESGLPLPVSQSQIITYVTRRRLDFAPGTKYAYSNFGYLLLGRIVSKVSGLSYGEYVRQKVLAPVKIGRMALGRSAKSLGRPGEAPYFSGGTGKTVLDTTGTVVPSPYGAFNLENMDAHGGWLASAVDLARFSTIYDGAGVLTAASISKVFAKPPLGVNADGWYYGLGWMVRPVTGGRNTWHNGSLPGTSTLMVRRFDGLNWVVLLDQRDDPSGLGYGDIDGALHKAADAVTTWPTTDRFPTYGL</sequence>
<dbReference type="Pfam" id="PF00144">
    <property type="entry name" value="Beta-lactamase"/>
    <property type="match status" value="1"/>
</dbReference>
<dbReference type="InterPro" id="IPR012338">
    <property type="entry name" value="Beta-lactam/transpept-like"/>
</dbReference>
<dbReference type="SUPFAM" id="SSF56601">
    <property type="entry name" value="beta-lactamase/transpeptidase-like"/>
    <property type="match status" value="1"/>
</dbReference>
<dbReference type="Gene3D" id="3.40.710.10">
    <property type="entry name" value="DD-peptidase/beta-lactamase superfamily"/>
    <property type="match status" value="1"/>
</dbReference>
<dbReference type="PANTHER" id="PTHR46825:SF9">
    <property type="entry name" value="BETA-LACTAMASE-RELATED DOMAIN-CONTAINING PROTEIN"/>
    <property type="match status" value="1"/>
</dbReference>
<dbReference type="InterPro" id="IPR050491">
    <property type="entry name" value="AmpC-like"/>
</dbReference>
<comment type="caution">
    <text evidence="2">The sequence shown here is derived from an EMBL/GenBank/DDBJ whole genome shotgun (WGS) entry which is preliminary data.</text>
</comment>
<evidence type="ECO:0000313" key="3">
    <source>
        <dbReference type="Proteomes" id="UP001595891"/>
    </source>
</evidence>
<keyword evidence="2" id="KW-0378">Hydrolase</keyword>
<name>A0ABV9EC85_9ACTN</name>
<reference evidence="3" key="1">
    <citation type="journal article" date="2019" name="Int. J. Syst. Evol. Microbiol.">
        <title>The Global Catalogue of Microorganisms (GCM) 10K type strain sequencing project: providing services to taxonomists for standard genome sequencing and annotation.</title>
        <authorList>
            <consortium name="The Broad Institute Genomics Platform"/>
            <consortium name="The Broad Institute Genome Sequencing Center for Infectious Disease"/>
            <person name="Wu L."/>
            <person name="Ma J."/>
        </authorList>
    </citation>
    <scope>NUCLEOTIDE SEQUENCE [LARGE SCALE GENOMIC DNA]</scope>
    <source>
        <strain evidence="3">CCUG 49560</strain>
    </source>
</reference>
<dbReference type="EC" id="3.-.-.-" evidence="2"/>
<accession>A0ABV9EC85</accession>
<dbReference type="GO" id="GO:0016787">
    <property type="term" value="F:hydrolase activity"/>
    <property type="evidence" value="ECO:0007669"/>
    <property type="project" value="UniProtKB-KW"/>
</dbReference>
<evidence type="ECO:0000313" key="2">
    <source>
        <dbReference type="EMBL" id="MFC4586096.1"/>
    </source>
</evidence>
<organism evidence="2 3">
    <name type="scientific">Sphaerisporangium corydalis</name>
    <dbReference type="NCBI Taxonomy" id="1441875"/>
    <lineage>
        <taxon>Bacteria</taxon>
        <taxon>Bacillati</taxon>
        <taxon>Actinomycetota</taxon>
        <taxon>Actinomycetes</taxon>
        <taxon>Streptosporangiales</taxon>
        <taxon>Streptosporangiaceae</taxon>
        <taxon>Sphaerisporangium</taxon>
    </lineage>
</organism>
<dbReference type="EMBL" id="JBHSFN010000004">
    <property type="protein sequence ID" value="MFC4586096.1"/>
    <property type="molecule type" value="Genomic_DNA"/>
</dbReference>
<protein>
    <submittedName>
        <fullName evidence="2">Serine hydrolase domain-containing protein</fullName>
        <ecNumber evidence="2">3.-.-.-</ecNumber>
    </submittedName>
</protein>
<dbReference type="Proteomes" id="UP001595891">
    <property type="component" value="Unassembled WGS sequence"/>
</dbReference>
<proteinExistence type="predicted"/>
<dbReference type="RefSeq" id="WP_262841655.1">
    <property type="nucleotide sequence ID" value="NZ_JANZYP010000006.1"/>
</dbReference>
<dbReference type="PANTHER" id="PTHR46825">
    <property type="entry name" value="D-ALANYL-D-ALANINE-CARBOXYPEPTIDASE/ENDOPEPTIDASE AMPH"/>
    <property type="match status" value="1"/>
</dbReference>
<keyword evidence="3" id="KW-1185">Reference proteome</keyword>
<gene>
    <name evidence="2" type="ORF">ACFO8L_08430</name>
</gene>
<evidence type="ECO:0000259" key="1">
    <source>
        <dbReference type="Pfam" id="PF00144"/>
    </source>
</evidence>